<proteinExistence type="predicted"/>
<comment type="caution">
    <text evidence="7">The sequence shown here is derived from an EMBL/GenBank/DDBJ whole genome shotgun (WGS) entry which is preliminary data.</text>
</comment>
<evidence type="ECO:0000256" key="2">
    <source>
        <dbReference type="ARBA" id="ARBA00022692"/>
    </source>
</evidence>
<feature type="chain" id="PRO_5047413572" description="C-type lectin domain-containing protein" evidence="5">
    <location>
        <begin position="23"/>
        <end position="429"/>
    </location>
</feature>
<dbReference type="PROSITE" id="PS50007">
    <property type="entry name" value="PIPLC_X_DOMAIN"/>
    <property type="match status" value="1"/>
</dbReference>
<sequence>MVKLGTWLAGALATCMALPLLAGEVDDFQHSWVRKALRLQERIDRQAPIGEALWPATHNSYNSKAYTNAVSYYDPNHIHSIYDQLRMGARGLELDIHSYFNMRGWPWQWRNDILLCHAGGNNVGCSPGDRPFVDGLNEIRRWLDETRNDPEALLLYLESHLNGGDYDDAQRHIQNILGNDVYQPPGGACQGIPASMSKQAVLNAGKRVLIITDGCKDTAHFNRWVFTGATSESGYPTDNQDKYQRYPSCTSAQFGAADFRRLLVRFNEDRTKIADVFAPKMRIDAEVTEGLMRCGANLFGFDMLTPGDGRLARLVWSWDVNEPNNWGGGEHCAENWYNGRYNDASCGQAKPFACKQLHGDGWLISRSQGRWQDGRLTCSNETGGAYRFAMPATPLENEALKQAKAAAGYASVWVDYTDEGNEGSWRRSQ</sequence>
<evidence type="ECO:0000313" key="8">
    <source>
        <dbReference type="Proteomes" id="UP001180081"/>
    </source>
</evidence>
<keyword evidence="8" id="KW-1185">Reference proteome</keyword>
<evidence type="ECO:0000256" key="1">
    <source>
        <dbReference type="ARBA" id="ARBA00004370"/>
    </source>
</evidence>
<evidence type="ECO:0000256" key="4">
    <source>
        <dbReference type="ARBA" id="ARBA00023136"/>
    </source>
</evidence>
<dbReference type="Pfam" id="PF26178">
    <property type="entry name" value="PI-PLC_cat"/>
    <property type="match status" value="1"/>
</dbReference>
<keyword evidence="5" id="KW-0732">Signal</keyword>
<feature type="signal peptide" evidence="5">
    <location>
        <begin position="1"/>
        <end position="22"/>
    </location>
</feature>
<accession>A0ABT8B9N1</accession>
<dbReference type="InterPro" id="IPR001304">
    <property type="entry name" value="C-type_lectin-like"/>
</dbReference>
<evidence type="ECO:0000259" key="6">
    <source>
        <dbReference type="PROSITE" id="PS50041"/>
    </source>
</evidence>
<evidence type="ECO:0000256" key="3">
    <source>
        <dbReference type="ARBA" id="ARBA00022989"/>
    </source>
</evidence>
<feature type="domain" description="C-type lectin" evidence="6">
    <location>
        <begin position="317"/>
        <end position="355"/>
    </location>
</feature>
<organism evidence="7 8">
    <name type="scientific">Chitinimonas viridis</name>
    <dbReference type="NCBI Taxonomy" id="664880"/>
    <lineage>
        <taxon>Bacteria</taxon>
        <taxon>Pseudomonadati</taxon>
        <taxon>Pseudomonadota</taxon>
        <taxon>Betaproteobacteria</taxon>
        <taxon>Neisseriales</taxon>
        <taxon>Chitinibacteraceae</taxon>
        <taxon>Chitinimonas</taxon>
    </lineage>
</organism>
<dbReference type="Gene3D" id="3.10.100.10">
    <property type="entry name" value="Mannose-Binding Protein A, subunit A"/>
    <property type="match status" value="1"/>
</dbReference>
<dbReference type="RefSeq" id="WP_290333561.1">
    <property type="nucleotide sequence ID" value="NZ_JAUFPU010000018.1"/>
</dbReference>
<reference evidence="7" key="1">
    <citation type="journal article" date="2014" name="Int. J. Syst. Evol. Microbiol.">
        <title>Complete genome of a new Firmicutes species belonging to the dominant human colonic microbiota ('Ruminococcus bicirculans') reveals two chromosomes and a selective capacity to utilize plant glucans.</title>
        <authorList>
            <consortium name="NISC Comparative Sequencing Program"/>
            <person name="Wegmann U."/>
            <person name="Louis P."/>
            <person name="Goesmann A."/>
            <person name="Henrissat B."/>
            <person name="Duncan S.H."/>
            <person name="Flint H.J."/>
        </authorList>
    </citation>
    <scope>NUCLEOTIDE SEQUENCE</scope>
    <source>
        <strain evidence="7">CECT 7703</strain>
    </source>
</reference>
<gene>
    <name evidence="7" type="ORF">QWZ03_15585</name>
</gene>
<dbReference type="EMBL" id="JAUFPU010000018">
    <property type="protein sequence ID" value="MDN3578189.1"/>
    <property type="molecule type" value="Genomic_DNA"/>
</dbReference>
<dbReference type="InterPro" id="IPR016186">
    <property type="entry name" value="C-type_lectin-like/link_sf"/>
</dbReference>
<dbReference type="InterPro" id="IPR017946">
    <property type="entry name" value="PLC-like_Pdiesterase_TIM-brl"/>
</dbReference>
<keyword evidence="4" id="KW-0472">Membrane</keyword>
<name>A0ABT8B9N1_9NEIS</name>
<protein>
    <recommendedName>
        <fullName evidence="6">C-type lectin domain-containing protein</fullName>
    </recommendedName>
</protein>
<dbReference type="PANTHER" id="PTHR35518">
    <property type="entry name" value="MAINTENANCE OF TELOMOERE CAPPING"/>
    <property type="match status" value="1"/>
</dbReference>
<comment type="subcellular location">
    <subcellularLocation>
        <location evidence="1">Membrane</location>
    </subcellularLocation>
</comment>
<dbReference type="Proteomes" id="UP001180081">
    <property type="component" value="Unassembled WGS sequence"/>
</dbReference>
<reference evidence="7" key="2">
    <citation type="submission" date="2023-06" db="EMBL/GenBank/DDBJ databases">
        <authorList>
            <person name="Lucena T."/>
            <person name="Sun Q."/>
        </authorList>
    </citation>
    <scope>NUCLEOTIDE SEQUENCE</scope>
    <source>
        <strain evidence="7">CECT 7703</strain>
    </source>
</reference>
<dbReference type="InterPro" id="IPR016187">
    <property type="entry name" value="CTDL_fold"/>
</dbReference>
<evidence type="ECO:0000313" key="7">
    <source>
        <dbReference type="EMBL" id="MDN3578189.1"/>
    </source>
</evidence>
<dbReference type="SUPFAM" id="SSF56436">
    <property type="entry name" value="C-type lectin-like"/>
    <property type="match status" value="1"/>
</dbReference>
<keyword evidence="3" id="KW-1133">Transmembrane helix</keyword>
<dbReference type="PROSITE" id="PS50041">
    <property type="entry name" value="C_TYPE_LECTIN_2"/>
    <property type="match status" value="1"/>
</dbReference>
<evidence type="ECO:0000256" key="5">
    <source>
        <dbReference type="SAM" id="SignalP"/>
    </source>
</evidence>
<dbReference type="SUPFAM" id="SSF51695">
    <property type="entry name" value="PLC-like phosphodiesterases"/>
    <property type="match status" value="1"/>
</dbReference>
<dbReference type="Gene3D" id="3.20.20.190">
    <property type="entry name" value="Phosphatidylinositol (PI) phosphodiesterase"/>
    <property type="match status" value="1"/>
</dbReference>
<dbReference type="InterPro" id="IPR051008">
    <property type="entry name" value="Telomere_Capping_Maintenance"/>
</dbReference>
<dbReference type="PANTHER" id="PTHR35518:SF2">
    <property type="entry name" value="MAINTENANCE OF TELOMERE CAPPING PROTEIN 6"/>
    <property type="match status" value="1"/>
</dbReference>
<keyword evidence="2" id="KW-0812">Transmembrane</keyword>